<dbReference type="CDD" id="cd00609">
    <property type="entry name" value="AAT_like"/>
    <property type="match status" value="1"/>
</dbReference>
<dbReference type="InterPro" id="IPR015424">
    <property type="entry name" value="PyrdxlP-dep_Trfase"/>
</dbReference>
<proteinExistence type="predicted"/>
<dbReference type="SUPFAM" id="SSF53383">
    <property type="entry name" value="PLP-dependent transferases"/>
    <property type="match status" value="1"/>
</dbReference>
<dbReference type="InterPro" id="IPR024551">
    <property type="entry name" value="AspAT_Ic"/>
</dbReference>
<dbReference type="Gene3D" id="3.40.640.10">
    <property type="entry name" value="Type I PLP-dependent aspartate aminotransferase-like (Major domain)"/>
    <property type="match status" value="1"/>
</dbReference>
<dbReference type="PANTHER" id="PTHR43799">
    <property type="entry name" value="AMINOTRANSFERASE, PUTATIVE-RELATED"/>
    <property type="match status" value="1"/>
</dbReference>
<dbReference type="InterPro" id="IPR015421">
    <property type="entry name" value="PyrdxlP-dep_Trfase_major"/>
</dbReference>
<keyword evidence="2" id="KW-0032">Aminotransferase</keyword>
<dbReference type="EMBL" id="ABCA03000038">
    <property type="protein sequence ID" value="EDS01406.1"/>
    <property type="molecule type" value="Genomic_DNA"/>
</dbReference>
<dbReference type="PANTHER" id="PTHR43799:SF1">
    <property type="entry name" value="ASPARTATE AMINOTRANSFERASE"/>
    <property type="match status" value="1"/>
</dbReference>
<accession>B0MLQ7</accession>
<dbReference type="GO" id="GO:0004069">
    <property type="term" value="F:L-aspartate:2-oxoglutarate aminotransferase activity"/>
    <property type="evidence" value="ECO:0007669"/>
    <property type="project" value="InterPro"/>
</dbReference>
<evidence type="ECO:0000313" key="2">
    <source>
        <dbReference type="EMBL" id="EDS01406.1"/>
    </source>
</evidence>
<keyword evidence="3" id="KW-1185">Reference proteome</keyword>
<keyword evidence="2" id="KW-0808">Transferase</keyword>
<dbReference type="InterPro" id="IPR015422">
    <property type="entry name" value="PyrdxlP-dep_Trfase_small"/>
</dbReference>
<dbReference type="Proteomes" id="UP000005326">
    <property type="component" value="Unassembled WGS sequence"/>
</dbReference>
<evidence type="ECO:0000313" key="3">
    <source>
        <dbReference type="Proteomes" id="UP000005326"/>
    </source>
</evidence>
<feature type="coiled-coil region" evidence="1">
    <location>
        <begin position="47"/>
        <end position="74"/>
    </location>
</feature>
<dbReference type="AlphaFoldDB" id="B0MLQ7"/>
<keyword evidence="1" id="KW-0175">Coiled coil</keyword>
<evidence type="ECO:0000256" key="1">
    <source>
        <dbReference type="SAM" id="Coils"/>
    </source>
</evidence>
<sequence>MLLCNVFLTKLHNSLQENEKTLAKRLYLHYNKNMGAVKNCVKILYYKEFAIMEKNELIKLNEEAKKQYDELCKQGLKLDMSRGKPSPAQLDLSLDMLTHCLDGDYMSETGVDCRNYGVLDGIEEAKRLCMPMLGVAHDEIIIGGNSSLQLMYDTMARAMLLGVLGGDKPWGKNEKVKFLCPAPGYDRHFAICQSLGIEMITVPYTPDGPDMDVVEKLVSEDELIKGIWCVPMYSNPEGITCSDETVKRFANLSPKAKDFRIFWDNAYCVHHLTDTPDTLLNLLEEAKKTGKQNMVFMFASTSKISFPGGGLAFIGASAENIKFIKSQMTFQTIGYDKLNQLRHARFFKDFDGIKEHMKKHRAIIEPKFKIVLDMLDKEIAPTGFGSWHKPNGGYFISFNGLDGTAKRTVELCKQAGVVLTGAGATYPYGKDPHDNNIRIAPTYPTEAELAKAMEVFCVAVKIAATESLLK</sequence>
<name>B0MLQ7_9FIRM</name>
<reference evidence="2" key="2">
    <citation type="submission" date="2014-06" db="EMBL/GenBank/DDBJ databases">
        <title>Draft genome sequence of Eubacterium siraeum (DSM 15702).</title>
        <authorList>
            <person name="Sudarsanam P."/>
            <person name="Ley R."/>
            <person name="Guruge J."/>
            <person name="Turnbaugh P.J."/>
            <person name="Mahowald M."/>
            <person name="Liep D."/>
            <person name="Gordon J."/>
        </authorList>
    </citation>
    <scope>NUCLEOTIDE SEQUENCE</scope>
    <source>
        <strain evidence="2">DSM 15702</strain>
    </source>
</reference>
<protein>
    <submittedName>
        <fullName evidence="2">Aminotransferase, class I/II</fullName>
        <ecNumber evidence="2">2.6.1.-</ecNumber>
    </submittedName>
</protein>
<dbReference type="EC" id="2.6.1.-" evidence="2"/>
<comment type="caution">
    <text evidence="2">The sequence shown here is derived from an EMBL/GenBank/DDBJ whole genome shotgun (WGS) entry which is preliminary data.</text>
</comment>
<dbReference type="Gene3D" id="3.90.1150.10">
    <property type="entry name" value="Aspartate Aminotransferase, domain 1"/>
    <property type="match status" value="1"/>
</dbReference>
<reference evidence="2" key="1">
    <citation type="submission" date="2007-10" db="EMBL/GenBank/DDBJ databases">
        <authorList>
            <person name="Fulton L."/>
            <person name="Clifton S."/>
            <person name="Fulton B."/>
            <person name="Xu J."/>
            <person name="Minx P."/>
            <person name="Pepin K.H."/>
            <person name="Johnson M."/>
            <person name="Thiruvilangam P."/>
            <person name="Bhonagiri V."/>
            <person name="Nash W.E."/>
            <person name="Mardis E.R."/>
            <person name="Wilson R.K."/>
        </authorList>
    </citation>
    <scope>NUCLEOTIDE SEQUENCE [LARGE SCALE GENOMIC DNA]</scope>
    <source>
        <strain evidence="2">DSM 15702</strain>
    </source>
</reference>
<dbReference type="Pfam" id="PF12897">
    <property type="entry name" value="Asp_aminotransf"/>
    <property type="match status" value="1"/>
</dbReference>
<gene>
    <name evidence="2" type="ORF">EUBSIR_00761</name>
</gene>
<organism evidence="2 3">
    <name type="scientific">[Eubacterium] siraeum DSM 15702</name>
    <dbReference type="NCBI Taxonomy" id="428128"/>
    <lineage>
        <taxon>Bacteria</taxon>
        <taxon>Bacillati</taxon>
        <taxon>Bacillota</taxon>
        <taxon>Clostridia</taxon>
        <taxon>Eubacteriales</taxon>
        <taxon>Oscillospiraceae</taxon>
        <taxon>Oscillospiraceae incertae sedis</taxon>
    </lineage>
</organism>